<evidence type="ECO:0000256" key="5">
    <source>
        <dbReference type="ARBA" id="ARBA00022989"/>
    </source>
</evidence>
<evidence type="ECO:0000256" key="1">
    <source>
        <dbReference type="ARBA" id="ARBA00004141"/>
    </source>
</evidence>
<evidence type="ECO:0000256" key="6">
    <source>
        <dbReference type="ARBA" id="ARBA00023053"/>
    </source>
</evidence>
<keyword evidence="5" id="KW-1133">Transmembrane helix</keyword>
<comment type="similarity">
    <text evidence="11">Belongs to the amiloride-sensitive sodium channel (TC 1.A.6) family.</text>
</comment>
<proteinExistence type="evidence at transcript level"/>
<sequence length="218" mass="24641">MDLKESPSEGSLQPSSIQIFANTSTLHGIRHIFVYGPLTIRRVLWAVAFVGSLGLLLVESSERVSYYFSYQHVTKVDEVVAQSLVFPAVTLCNLNGFRFSRLTTNDLYHAGELLALLDVNLQIPDPHLADPSVLEALRQKANFKHYKPKQFSMLEFLHRVVFGTEAMIKRDGRGHSYCAARGEILGPAQDGPERKHLPRMFSLIKNESRRFEDDQIPS</sequence>
<evidence type="ECO:0008006" key="13">
    <source>
        <dbReference type="Google" id="ProtNLM"/>
    </source>
</evidence>
<dbReference type="EMBL" id="AB220473">
    <property type="protein sequence ID" value="BAE73006.1"/>
    <property type="molecule type" value="mRNA"/>
</dbReference>
<evidence type="ECO:0000256" key="11">
    <source>
        <dbReference type="RuleBase" id="RU000679"/>
    </source>
</evidence>
<name>Q2PFW4_MACFA</name>
<protein>
    <recommendedName>
        <fullName evidence="13">Amiloride-sensitive cation channel 1, neuronal</fullName>
    </recommendedName>
</protein>
<accession>Q2PFW4</accession>
<keyword evidence="8" id="KW-0472">Membrane</keyword>
<evidence type="ECO:0000256" key="8">
    <source>
        <dbReference type="ARBA" id="ARBA00023136"/>
    </source>
</evidence>
<dbReference type="Pfam" id="PF00858">
    <property type="entry name" value="ASC"/>
    <property type="match status" value="1"/>
</dbReference>
<dbReference type="PANTHER" id="PTHR11690">
    <property type="entry name" value="AMILORIDE-SENSITIVE SODIUM CHANNEL-RELATED"/>
    <property type="match status" value="1"/>
</dbReference>
<dbReference type="AlphaFoldDB" id="Q2PFW4"/>
<dbReference type="PANTHER" id="PTHR11690:SF128">
    <property type="entry name" value="ACID-SENSING ION CHANNEL 2"/>
    <property type="match status" value="1"/>
</dbReference>
<evidence type="ECO:0000256" key="10">
    <source>
        <dbReference type="ARBA" id="ARBA00023303"/>
    </source>
</evidence>
<dbReference type="GO" id="GO:0005886">
    <property type="term" value="C:plasma membrane"/>
    <property type="evidence" value="ECO:0007669"/>
    <property type="project" value="TreeGrafter"/>
</dbReference>
<keyword evidence="4 11" id="KW-0812">Transmembrane</keyword>
<evidence type="ECO:0000313" key="12">
    <source>
        <dbReference type="EMBL" id="BAE73006.1"/>
    </source>
</evidence>
<comment type="subcellular location">
    <subcellularLocation>
        <location evidence="1">Membrane</location>
        <topology evidence="1">Multi-pass membrane protein</topology>
    </subcellularLocation>
</comment>
<organism evidence="12">
    <name type="scientific">Macaca fascicularis</name>
    <name type="common">Crab-eating macaque</name>
    <name type="synonym">Cynomolgus monkey</name>
    <dbReference type="NCBI Taxonomy" id="9541"/>
    <lineage>
        <taxon>Eukaryota</taxon>
        <taxon>Metazoa</taxon>
        <taxon>Chordata</taxon>
        <taxon>Craniata</taxon>
        <taxon>Vertebrata</taxon>
        <taxon>Euteleostomi</taxon>
        <taxon>Mammalia</taxon>
        <taxon>Eutheria</taxon>
        <taxon>Euarchontoglires</taxon>
        <taxon>Primates</taxon>
        <taxon>Haplorrhini</taxon>
        <taxon>Catarrhini</taxon>
        <taxon>Cercopithecidae</taxon>
        <taxon>Cercopithecinae</taxon>
        <taxon>Macaca</taxon>
    </lineage>
</organism>
<evidence type="ECO:0000256" key="4">
    <source>
        <dbReference type="ARBA" id="ARBA00022692"/>
    </source>
</evidence>
<keyword evidence="10 11" id="KW-0407">Ion channel</keyword>
<keyword evidence="2 11" id="KW-0813">Transport</keyword>
<keyword evidence="9 11" id="KW-0739">Sodium transport</keyword>
<dbReference type="FunFam" id="1.10.287.770:FF:000006">
    <property type="entry name" value="acid-sensing ion channel 2"/>
    <property type="match status" value="1"/>
</dbReference>
<dbReference type="GO" id="GO:0015280">
    <property type="term" value="F:ligand-gated sodium channel activity"/>
    <property type="evidence" value="ECO:0007669"/>
    <property type="project" value="TreeGrafter"/>
</dbReference>
<keyword evidence="7 11" id="KW-0406">Ion transport</keyword>
<keyword evidence="3 11" id="KW-0894">Sodium channel</keyword>
<reference evidence="12" key="1">
    <citation type="submission" date="2005-07" db="EMBL/GenBank/DDBJ databases">
        <title>Analysis of gene expression in cynomolgus monkey tissues by macaque cDNA oligo-chips.</title>
        <authorList>
            <person name="Kobayashi M."/>
            <person name="Tanuma R."/>
            <person name="Hirata M."/>
            <person name="Osada N."/>
            <person name="Kusuda J."/>
            <person name="Sugano S."/>
            <person name="Hashimoto K."/>
        </authorList>
    </citation>
    <scope>NUCLEOTIDE SEQUENCE</scope>
    <source>
        <tissue evidence="12">Brain frontal lobe</tissue>
    </source>
</reference>
<evidence type="ECO:0000256" key="3">
    <source>
        <dbReference type="ARBA" id="ARBA00022461"/>
    </source>
</evidence>
<evidence type="ECO:0000256" key="7">
    <source>
        <dbReference type="ARBA" id="ARBA00023065"/>
    </source>
</evidence>
<dbReference type="Gene3D" id="1.10.287.770">
    <property type="entry name" value="YojJ-like"/>
    <property type="match status" value="1"/>
</dbReference>
<dbReference type="InterPro" id="IPR001873">
    <property type="entry name" value="ENaC"/>
</dbReference>
<dbReference type="Gene3D" id="1.10.3590.10">
    <property type="entry name" value="acid-sensing ion channel 1 domain"/>
    <property type="match status" value="1"/>
</dbReference>
<keyword evidence="6" id="KW-0915">Sodium</keyword>
<evidence type="ECO:0000256" key="9">
    <source>
        <dbReference type="ARBA" id="ARBA00023201"/>
    </source>
</evidence>
<evidence type="ECO:0000256" key="2">
    <source>
        <dbReference type="ARBA" id="ARBA00022448"/>
    </source>
</evidence>